<dbReference type="Gene3D" id="3.40.50.150">
    <property type="entry name" value="Vaccinia Virus protein VP39"/>
    <property type="match status" value="1"/>
</dbReference>
<keyword evidence="1" id="KW-0812">Transmembrane</keyword>
<feature type="transmembrane region" description="Helical" evidence="1">
    <location>
        <begin position="681"/>
        <end position="703"/>
    </location>
</feature>
<feature type="transmembrane region" description="Helical" evidence="1">
    <location>
        <begin position="44"/>
        <end position="64"/>
    </location>
</feature>
<gene>
    <name evidence="2" type="ORF">DFP98_113127</name>
</gene>
<feature type="transmembrane region" description="Helical" evidence="1">
    <location>
        <begin position="132"/>
        <end position="152"/>
    </location>
</feature>
<protein>
    <recommendedName>
        <fullName evidence="4">Spermine/spermidine synthase</fullName>
    </recommendedName>
</protein>
<feature type="transmembrane region" description="Helical" evidence="1">
    <location>
        <begin position="709"/>
        <end position="730"/>
    </location>
</feature>
<dbReference type="EMBL" id="QRDZ01000013">
    <property type="protein sequence ID" value="RED76067.1"/>
    <property type="molecule type" value="Genomic_DNA"/>
</dbReference>
<keyword evidence="1" id="KW-0472">Membrane</keyword>
<reference evidence="2 3" key="1">
    <citation type="submission" date="2018-07" db="EMBL/GenBank/DDBJ databases">
        <title>Genomic Encyclopedia of Type Strains, Phase III (KMG-III): the genomes of soil and plant-associated and newly described type strains.</title>
        <authorList>
            <person name="Whitman W."/>
        </authorList>
    </citation>
    <scope>NUCLEOTIDE SEQUENCE [LARGE SCALE GENOMIC DNA]</scope>
    <source>
        <strain evidence="2 3">CECT 7287</strain>
    </source>
</reference>
<dbReference type="RefSeq" id="WP_116061868.1">
    <property type="nucleotide sequence ID" value="NZ_QRDZ01000013.1"/>
</dbReference>
<feature type="transmembrane region" description="Helical" evidence="1">
    <location>
        <begin position="564"/>
        <end position="585"/>
    </location>
</feature>
<comment type="caution">
    <text evidence="2">The sequence shown here is derived from an EMBL/GenBank/DDBJ whole genome shotgun (WGS) entry which is preliminary data.</text>
</comment>
<dbReference type="AlphaFoldDB" id="A0A3D9JR89"/>
<name>A0A3D9JR89_9BACL</name>
<dbReference type="CDD" id="cd02440">
    <property type="entry name" value="AdoMet_MTases"/>
    <property type="match status" value="1"/>
</dbReference>
<feature type="transmembrane region" description="Helical" evidence="1">
    <location>
        <begin position="623"/>
        <end position="642"/>
    </location>
</feature>
<feature type="transmembrane region" description="Helical" evidence="1">
    <location>
        <begin position="101"/>
        <end position="123"/>
    </location>
</feature>
<evidence type="ECO:0000313" key="2">
    <source>
        <dbReference type="EMBL" id="RED76067.1"/>
    </source>
</evidence>
<sequence>MKEGMDGMEASIRKDLILTFGTAYTLIVYEICLSRFFSAIFENQAVFLAITLATLGIGIGGYLSSRSPGNFYKLRSEWIGGFSLVLVAVVLIMYRMPYSGIWYYSALAILPFLVGGMLISFVMQHRHQEVNLLYFSDLAGAGLGAVSAIPLMNLTSPIQTIFLLSASLFAMSLFTRTNKSFFRKKTVYYILLFSLLYNAILPITEQLPFRSYQTSPSNVFMAEKNTRIVFSDWNAFSKTDVYDAGDGQLLYITIDGGAMSPISKYSGDLKFVDYLRNTTSYLAFQLFSKERALIIGAGGGQEVLAAQLAGFQMIEAVDINSGSFNAVKELSAFSGDVFHQPNVRAIISDGRSYIRQSRHQYDVIYLSLVKKKSENGFGIALSENYLFTQEAITAYLAKLNPGGKLAFLLHNEKELAKVKKATENALLSQGIPSAQIQNHFAVIGTYLHLGHVVWGMGGTLITRPLVLIGSKPFETSDAQRLKEEAKRIQQIPIHVPYVQDSYRLLTNTLEEQQLSTISSRDDKPYFYQMTSGVPQVFVWLLLAILLMVLMIVRKTNYAKGRAVYFSGIAIGFILIETTLVQRLILTLGHPTYAFVLVLGVLLVSGGIGSFVTGKWRMGTNQRFGSLICTAIYALGVNLAITWWNDHLISFPILARLIVVGILLVPLGFFMGMPFPNGLCRIPPHVVAISWGINGLMTVAGSLLSVMISMTIGFAATLAIGGAIYGLLYWIQPQLGMQNPETG</sequence>
<feature type="transmembrane region" description="Helical" evidence="1">
    <location>
        <begin position="536"/>
        <end position="552"/>
    </location>
</feature>
<feature type="transmembrane region" description="Helical" evidence="1">
    <location>
        <begin position="158"/>
        <end position="175"/>
    </location>
</feature>
<proteinExistence type="predicted"/>
<feature type="transmembrane region" description="Helical" evidence="1">
    <location>
        <begin position="16"/>
        <end position="38"/>
    </location>
</feature>
<dbReference type="InterPro" id="IPR029063">
    <property type="entry name" value="SAM-dependent_MTases_sf"/>
</dbReference>
<feature type="transmembrane region" description="Helical" evidence="1">
    <location>
        <begin position="591"/>
        <end position="611"/>
    </location>
</feature>
<evidence type="ECO:0000256" key="1">
    <source>
        <dbReference type="SAM" id="Phobius"/>
    </source>
</evidence>
<dbReference type="Proteomes" id="UP000256977">
    <property type="component" value="Unassembled WGS sequence"/>
</dbReference>
<accession>A0A3D9JR89</accession>
<organism evidence="2 3">
    <name type="scientific">Cohnella phaseoli</name>
    <dbReference type="NCBI Taxonomy" id="456490"/>
    <lineage>
        <taxon>Bacteria</taxon>
        <taxon>Bacillati</taxon>
        <taxon>Bacillota</taxon>
        <taxon>Bacilli</taxon>
        <taxon>Bacillales</taxon>
        <taxon>Paenibacillaceae</taxon>
        <taxon>Cohnella</taxon>
    </lineage>
</organism>
<feature type="transmembrane region" description="Helical" evidence="1">
    <location>
        <begin position="76"/>
        <end position="95"/>
    </location>
</feature>
<feature type="transmembrane region" description="Helical" evidence="1">
    <location>
        <begin position="648"/>
        <end position="669"/>
    </location>
</feature>
<keyword evidence="3" id="KW-1185">Reference proteome</keyword>
<evidence type="ECO:0008006" key="4">
    <source>
        <dbReference type="Google" id="ProtNLM"/>
    </source>
</evidence>
<feature type="transmembrane region" description="Helical" evidence="1">
    <location>
        <begin position="187"/>
        <end position="204"/>
    </location>
</feature>
<keyword evidence="1" id="KW-1133">Transmembrane helix</keyword>
<dbReference type="OrthoDB" id="127145at2"/>
<evidence type="ECO:0000313" key="3">
    <source>
        <dbReference type="Proteomes" id="UP000256977"/>
    </source>
</evidence>
<dbReference type="SUPFAM" id="SSF53335">
    <property type="entry name" value="S-adenosyl-L-methionine-dependent methyltransferases"/>
    <property type="match status" value="1"/>
</dbReference>